<keyword evidence="5 7" id="KW-1133">Transmembrane helix</keyword>
<evidence type="ECO:0000313" key="11">
    <source>
        <dbReference type="Proteomes" id="UP000642876"/>
    </source>
</evidence>
<comment type="similarity">
    <text evidence="2">Belongs to the CPA3 antiporters (TC 2.A.63) subunit E family.</text>
</comment>
<comment type="subcellular location">
    <subcellularLocation>
        <location evidence="1">Cell membrane</location>
        <topology evidence="1">Multi-pass membrane protein</topology>
    </subcellularLocation>
</comment>
<evidence type="ECO:0000256" key="3">
    <source>
        <dbReference type="ARBA" id="ARBA00022475"/>
    </source>
</evidence>
<dbReference type="GO" id="GO:0005886">
    <property type="term" value="C:plasma membrane"/>
    <property type="evidence" value="ECO:0007669"/>
    <property type="project" value="UniProtKB-SubCell"/>
</dbReference>
<dbReference type="RefSeq" id="WP_171193757.1">
    <property type="nucleotide sequence ID" value="NZ_CP061032.1"/>
</dbReference>
<evidence type="ECO:0000256" key="6">
    <source>
        <dbReference type="ARBA" id="ARBA00023136"/>
    </source>
</evidence>
<dbReference type="NCBIfam" id="NF006521">
    <property type="entry name" value="PRK08965.1-5"/>
    <property type="match status" value="1"/>
</dbReference>
<evidence type="ECO:0000313" key="8">
    <source>
        <dbReference type="EMBL" id="MBC3178311.1"/>
    </source>
</evidence>
<organism evidence="9 10">
    <name type="scientific">Corynebacterium lujinxingii</name>
    <dbReference type="NCBI Taxonomy" id="2763010"/>
    <lineage>
        <taxon>Bacteria</taxon>
        <taxon>Bacillati</taxon>
        <taxon>Actinomycetota</taxon>
        <taxon>Actinomycetes</taxon>
        <taxon>Mycobacteriales</taxon>
        <taxon>Corynebacteriaceae</taxon>
        <taxon>Corynebacterium</taxon>
    </lineage>
</organism>
<dbReference type="AlphaFoldDB" id="A0A7H0JY75"/>
<dbReference type="KEGG" id="cluj:IAU68_10095"/>
<accession>A0A7H0JY75</accession>
<feature type="transmembrane region" description="Helical" evidence="7">
    <location>
        <begin position="66"/>
        <end position="89"/>
    </location>
</feature>
<evidence type="ECO:0000256" key="7">
    <source>
        <dbReference type="SAM" id="Phobius"/>
    </source>
</evidence>
<dbReference type="Proteomes" id="UP000516235">
    <property type="component" value="Chromosome"/>
</dbReference>
<dbReference type="EMBL" id="JACMYE010000002">
    <property type="protein sequence ID" value="MBC3178311.1"/>
    <property type="molecule type" value="Genomic_DNA"/>
</dbReference>
<evidence type="ECO:0000256" key="4">
    <source>
        <dbReference type="ARBA" id="ARBA00022692"/>
    </source>
</evidence>
<dbReference type="PANTHER" id="PTHR34584:SF1">
    <property type="entry name" value="NA(+)_H(+) ANTIPORTER SUBUNIT E1"/>
    <property type="match status" value="1"/>
</dbReference>
<sequence>MQPIRGFRHRFRPAFVAWLTFMWVLLMGEVSWGNVVAGFLLAMLIVLALPLPKVPRSSNKVHWPRLIGFVLEWLWDLILASAKVAWLSLRPAPQPKNAILRVPMRVSNEMVFYLATSAYNLQPGGTITDIDLANREWTIHVLDADTEADIEREIANVQKLERQMIGIFESRSK</sequence>
<dbReference type="Pfam" id="PF01899">
    <property type="entry name" value="MNHE"/>
    <property type="match status" value="1"/>
</dbReference>
<dbReference type="EMBL" id="CP061032">
    <property type="protein sequence ID" value="QNP89991.1"/>
    <property type="molecule type" value="Genomic_DNA"/>
</dbReference>
<dbReference type="Proteomes" id="UP000642876">
    <property type="component" value="Unassembled WGS sequence"/>
</dbReference>
<gene>
    <name evidence="8" type="ORF">H7348_03100</name>
    <name evidence="9" type="ORF">IAU68_10095</name>
</gene>
<reference evidence="10 11" key="1">
    <citation type="submission" date="2020-08" db="EMBL/GenBank/DDBJ databases">
        <title>novel species in genus Corynebacterium.</title>
        <authorList>
            <person name="Zhang G."/>
        </authorList>
    </citation>
    <scope>NUCLEOTIDE SEQUENCE [LARGE SCALE GENOMIC DNA]</scope>
    <source>
        <strain evidence="9">Zg-917</strain>
        <strain evidence="10 11">zg-917</strain>
    </source>
</reference>
<name>A0A7H0JY75_9CORY</name>
<evidence type="ECO:0000256" key="1">
    <source>
        <dbReference type="ARBA" id="ARBA00004651"/>
    </source>
</evidence>
<keyword evidence="11" id="KW-1185">Reference proteome</keyword>
<dbReference type="InterPro" id="IPR002758">
    <property type="entry name" value="Cation_antiport_E"/>
</dbReference>
<proteinExistence type="inferred from homology"/>
<evidence type="ECO:0000313" key="9">
    <source>
        <dbReference type="EMBL" id="QNP89991.1"/>
    </source>
</evidence>
<keyword evidence="3" id="KW-1003">Cell membrane</keyword>
<dbReference type="GO" id="GO:0008324">
    <property type="term" value="F:monoatomic cation transmembrane transporter activity"/>
    <property type="evidence" value="ECO:0007669"/>
    <property type="project" value="InterPro"/>
</dbReference>
<keyword evidence="4 7" id="KW-0812">Transmembrane</keyword>
<feature type="transmembrane region" description="Helical" evidence="7">
    <location>
        <begin position="36"/>
        <end position="54"/>
    </location>
</feature>
<evidence type="ECO:0000256" key="5">
    <source>
        <dbReference type="ARBA" id="ARBA00022989"/>
    </source>
</evidence>
<evidence type="ECO:0000313" key="10">
    <source>
        <dbReference type="Proteomes" id="UP000516235"/>
    </source>
</evidence>
<evidence type="ECO:0000256" key="2">
    <source>
        <dbReference type="ARBA" id="ARBA00006228"/>
    </source>
</evidence>
<protein>
    <submittedName>
        <fullName evidence="9">Na+/H+ antiporter subunit E</fullName>
    </submittedName>
</protein>
<dbReference type="PANTHER" id="PTHR34584">
    <property type="entry name" value="NA(+)/H(+) ANTIPORTER SUBUNIT E1"/>
    <property type="match status" value="1"/>
</dbReference>
<keyword evidence="6 7" id="KW-0472">Membrane</keyword>